<feature type="region of interest" description="Disordered" evidence="5">
    <location>
        <begin position="1"/>
        <end position="119"/>
    </location>
</feature>
<organism evidence="7 8">
    <name type="scientific">Modicella reniformis</name>
    <dbReference type="NCBI Taxonomy" id="1440133"/>
    <lineage>
        <taxon>Eukaryota</taxon>
        <taxon>Fungi</taxon>
        <taxon>Fungi incertae sedis</taxon>
        <taxon>Mucoromycota</taxon>
        <taxon>Mortierellomycotina</taxon>
        <taxon>Mortierellomycetes</taxon>
        <taxon>Mortierellales</taxon>
        <taxon>Mortierellaceae</taxon>
        <taxon>Modicella</taxon>
    </lineage>
</organism>
<dbReference type="Pfam" id="PF05182">
    <property type="entry name" value="Fip1"/>
    <property type="match status" value="1"/>
</dbReference>
<dbReference type="OrthoDB" id="1917198at2759"/>
<comment type="subcellular location">
    <subcellularLocation>
        <location evidence="1">Nucleus</location>
    </subcellularLocation>
</comment>
<dbReference type="PANTHER" id="PTHR13484">
    <property type="entry name" value="FIP1-LIKE 1 PROTEIN"/>
    <property type="match status" value="1"/>
</dbReference>
<feature type="compositionally biased region" description="Polar residues" evidence="5">
    <location>
        <begin position="49"/>
        <end position="66"/>
    </location>
</feature>
<evidence type="ECO:0000256" key="3">
    <source>
        <dbReference type="ARBA" id="ARBA00022664"/>
    </source>
</evidence>
<dbReference type="InterPro" id="IPR007854">
    <property type="entry name" value="Fip1_dom"/>
</dbReference>
<feature type="compositionally biased region" description="Basic and acidic residues" evidence="5">
    <location>
        <begin position="67"/>
        <end position="78"/>
    </location>
</feature>
<dbReference type="EMBL" id="JAAAHW010003884">
    <property type="protein sequence ID" value="KAF9980214.1"/>
    <property type="molecule type" value="Genomic_DNA"/>
</dbReference>
<comment type="similarity">
    <text evidence="2">Belongs to the FIP1 family.</text>
</comment>
<evidence type="ECO:0000313" key="7">
    <source>
        <dbReference type="EMBL" id="KAF9980214.1"/>
    </source>
</evidence>
<dbReference type="InterPro" id="IPR051187">
    <property type="entry name" value="Pre-mRNA_3'-end_processing_reg"/>
</dbReference>
<evidence type="ECO:0000256" key="2">
    <source>
        <dbReference type="ARBA" id="ARBA00007459"/>
    </source>
</evidence>
<evidence type="ECO:0000313" key="8">
    <source>
        <dbReference type="Proteomes" id="UP000749646"/>
    </source>
</evidence>
<gene>
    <name evidence="7" type="primary">FIP1L1</name>
    <name evidence="7" type="ORF">BGZ65_005393</name>
</gene>
<evidence type="ECO:0000256" key="5">
    <source>
        <dbReference type="SAM" id="MobiDB-lite"/>
    </source>
</evidence>
<proteinExistence type="inferred from homology"/>
<reference evidence="7" key="1">
    <citation type="journal article" date="2020" name="Fungal Divers.">
        <title>Resolving the Mortierellaceae phylogeny through synthesis of multi-gene phylogenetics and phylogenomics.</title>
        <authorList>
            <person name="Vandepol N."/>
            <person name="Liber J."/>
            <person name="Desiro A."/>
            <person name="Na H."/>
            <person name="Kennedy M."/>
            <person name="Barry K."/>
            <person name="Grigoriev I.V."/>
            <person name="Miller A.N."/>
            <person name="O'Donnell K."/>
            <person name="Stajich J.E."/>
            <person name="Bonito G."/>
        </authorList>
    </citation>
    <scope>NUCLEOTIDE SEQUENCE</scope>
    <source>
        <strain evidence="7">MES-2147</strain>
    </source>
</reference>
<dbReference type="PANTHER" id="PTHR13484:SF0">
    <property type="entry name" value="PRE-MRNA 3'-END-PROCESSING FACTOR FIP1"/>
    <property type="match status" value="1"/>
</dbReference>
<evidence type="ECO:0000256" key="1">
    <source>
        <dbReference type="ARBA" id="ARBA00004123"/>
    </source>
</evidence>
<dbReference type="AlphaFoldDB" id="A0A9P6M8K2"/>
<evidence type="ECO:0000259" key="6">
    <source>
        <dbReference type="Pfam" id="PF05182"/>
    </source>
</evidence>
<dbReference type="Proteomes" id="UP000749646">
    <property type="component" value="Unassembled WGS sequence"/>
</dbReference>
<feature type="domain" description="Pre-mRNA polyadenylation factor Fip1" evidence="6">
    <location>
        <begin position="189"/>
        <end position="231"/>
    </location>
</feature>
<feature type="compositionally biased region" description="Acidic residues" evidence="5">
    <location>
        <begin position="88"/>
        <end position="119"/>
    </location>
</feature>
<sequence>MSLNIPDDMDDDEFLYGSSDTPKNAPAPAASAQEIESFDLYGVGGEGGSKSTEVKITSQTTGASQELENKKGDGDKTGAKARGGEVGNNEDLDEDLEEEDEEEEEEEEESEEEDSESDIEIVMDGEDCRQGLSGISKQTIVNIKANTPAKPGTTTVTNANGTVDVIPATKPGGVDINAVGTIDGVEIFDVDLDGVEDKPWRKPGADLTDYFNYGFNENIWRAYCHKQKMMRDNPFAEWQEWEWQEWREWQEWQEWQVWQEWREWREWLECQGCQGCQEWQEWQEWQE</sequence>
<keyword evidence="3" id="KW-0507">mRNA processing</keyword>
<keyword evidence="8" id="KW-1185">Reference proteome</keyword>
<accession>A0A9P6M8K2</accession>
<comment type="caution">
    <text evidence="7">The sequence shown here is derived from an EMBL/GenBank/DDBJ whole genome shotgun (WGS) entry which is preliminary data.</text>
</comment>
<dbReference type="GO" id="GO:0006397">
    <property type="term" value="P:mRNA processing"/>
    <property type="evidence" value="ECO:0007669"/>
    <property type="project" value="UniProtKB-KW"/>
</dbReference>
<keyword evidence="4" id="KW-0539">Nucleus</keyword>
<evidence type="ECO:0000256" key="4">
    <source>
        <dbReference type="ARBA" id="ARBA00023242"/>
    </source>
</evidence>
<protein>
    <submittedName>
        <fullName evidence="7">Pre-mRNA 3-end-processing factor fip1l1</fullName>
    </submittedName>
</protein>
<name>A0A9P6M8K2_9FUNG</name>
<dbReference type="GO" id="GO:0005847">
    <property type="term" value="C:mRNA cleavage and polyadenylation specificity factor complex"/>
    <property type="evidence" value="ECO:0007669"/>
    <property type="project" value="TreeGrafter"/>
</dbReference>